<organism evidence="2 3">
    <name type="scientific">Eumeta variegata</name>
    <name type="common">Bagworm moth</name>
    <name type="synonym">Eumeta japonica</name>
    <dbReference type="NCBI Taxonomy" id="151549"/>
    <lineage>
        <taxon>Eukaryota</taxon>
        <taxon>Metazoa</taxon>
        <taxon>Ecdysozoa</taxon>
        <taxon>Arthropoda</taxon>
        <taxon>Hexapoda</taxon>
        <taxon>Insecta</taxon>
        <taxon>Pterygota</taxon>
        <taxon>Neoptera</taxon>
        <taxon>Endopterygota</taxon>
        <taxon>Lepidoptera</taxon>
        <taxon>Glossata</taxon>
        <taxon>Ditrysia</taxon>
        <taxon>Tineoidea</taxon>
        <taxon>Psychidae</taxon>
        <taxon>Oiketicinae</taxon>
        <taxon>Eumeta</taxon>
    </lineage>
</organism>
<feature type="region of interest" description="Disordered" evidence="1">
    <location>
        <begin position="166"/>
        <end position="225"/>
    </location>
</feature>
<feature type="compositionally biased region" description="Polar residues" evidence="1">
    <location>
        <begin position="201"/>
        <end position="218"/>
    </location>
</feature>
<feature type="compositionally biased region" description="Polar residues" evidence="1">
    <location>
        <begin position="167"/>
        <end position="179"/>
    </location>
</feature>
<reference evidence="2 3" key="1">
    <citation type="journal article" date="2019" name="Commun. Biol.">
        <title>The bagworm genome reveals a unique fibroin gene that provides high tensile strength.</title>
        <authorList>
            <person name="Kono N."/>
            <person name="Nakamura H."/>
            <person name="Ohtoshi R."/>
            <person name="Tomita M."/>
            <person name="Numata K."/>
            <person name="Arakawa K."/>
        </authorList>
    </citation>
    <scope>NUCLEOTIDE SEQUENCE [LARGE SCALE GENOMIC DNA]</scope>
</reference>
<keyword evidence="3" id="KW-1185">Reference proteome</keyword>
<dbReference type="AlphaFoldDB" id="A0A4C1WR20"/>
<feature type="compositionally biased region" description="Low complexity" evidence="1">
    <location>
        <begin position="181"/>
        <end position="194"/>
    </location>
</feature>
<comment type="caution">
    <text evidence="2">The sequence shown here is derived from an EMBL/GenBank/DDBJ whole genome shotgun (WGS) entry which is preliminary data.</text>
</comment>
<evidence type="ECO:0000313" key="2">
    <source>
        <dbReference type="EMBL" id="GBP53946.1"/>
    </source>
</evidence>
<feature type="region of interest" description="Disordered" evidence="1">
    <location>
        <begin position="42"/>
        <end position="80"/>
    </location>
</feature>
<evidence type="ECO:0000256" key="1">
    <source>
        <dbReference type="SAM" id="MobiDB-lite"/>
    </source>
</evidence>
<evidence type="ECO:0008006" key="4">
    <source>
        <dbReference type="Google" id="ProtNLM"/>
    </source>
</evidence>
<proteinExistence type="predicted"/>
<protein>
    <recommendedName>
        <fullName evidence="4">Nucleic-acid-binding protein from transposon X-element</fullName>
    </recommendedName>
</protein>
<dbReference type="Proteomes" id="UP000299102">
    <property type="component" value="Unassembled WGS sequence"/>
</dbReference>
<sequence>MTPNPLPDARLLVASLAPAERPLSRAYKLRLDRHSVKSSEYGSVASESVTAGRPRARRPPLRALAPSATGSDRFADNGRSRLRGPSPLLTSFRAVFTRAFIERRIVNAITYYKHGQCGLRPPAAWGAVRPRQLLPLGEIKSFFIKLLEQQGYAVLQEADDLLEDEVSNNSRQNCNQSPCPSVASSGKRSSSAISLEEVPDQSDTTIKGQEKSTNNLDSPASPDSHITQATVTVPAQATVGVNLTKKAGSLLAPPPKSKLPPPICLRDKLKWNLVAAECTKLRINYTKAQNTKFGIKITVASIEDLRNLNRYLIKNNLPFHTFALE</sequence>
<accession>A0A4C1WR20</accession>
<dbReference type="OrthoDB" id="6755252at2759"/>
<dbReference type="EMBL" id="BGZK01000636">
    <property type="protein sequence ID" value="GBP53946.1"/>
    <property type="molecule type" value="Genomic_DNA"/>
</dbReference>
<evidence type="ECO:0000313" key="3">
    <source>
        <dbReference type="Proteomes" id="UP000299102"/>
    </source>
</evidence>
<name>A0A4C1WR20_EUMVA</name>
<gene>
    <name evidence="2" type="ORF">EVAR_96624_1</name>
</gene>